<dbReference type="EMBL" id="PGGS01000059">
    <property type="protein sequence ID" value="PNH10331.1"/>
    <property type="molecule type" value="Genomic_DNA"/>
</dbReference>
<gene>
    <name evidence="4" type="ORF">TSOC_002938</name>
</gene>
<dbReference type="SUPFAM" id="SSF56112">
    <property type="entry name" value="Protein kinase-like (PK-like)"/>
    <property type="match status" value="1"/>
</dbReference>
<dbReference type="OrthoDB" id="4062651at2759"/>
<keyword evidence="4" id="KW-0418">Kinase</keyword>
<evidence type="ECO:0000256" key="1">
    <source>
        <dbReference type="ARBA" id="ARBA00022741"/>
    </source>
</evidence>
<reference evidence="4 5" key="1">
    <citation type="journal article" date="2017" name="Mol. Biol. Evol.">
        <title>The 4-celled Tetrabaena socialis nuclear genome reveals the essential components for genetic control of cell number at the origin of multicellularity in the volvocine lineage.</title>
        <authorList>
            <person name="Featherston J."/>
            <person name="Arakaki Y."/>
            <person name="Hanschen E.R."/>
            <person name="Ferris P.J."/>
            <person name="Michod R.E."/>
            <person name="Olson B.J.S.C."/>
            <person name="Nozaki H."/>
            <person name="Durand P.M."/>
        </authorList>
    </citation>
    <scope>NUCLEOTIDE SEQUENCE [LARGE SCALE GENOMIC DNA]</scope>
    <source>
        <strain evidence="4 5">NIES-571</strain>
    </source>
</reference>
<dbReference type="Pfam" id="PF07714">
    <property type="entry name" value="PK_Tyr_Ser-Thr"/>
    <property type="match status" value="1"/>
</dbReference>
<dbReference type="PANTHER" id="PTHR24418">
    <property type="entry name" value="TYROSINE-PROTEIN KINASE"/>
    <property type="match status" value="1"/>
</dbReference>
<dbReference type="Gene3D" id="1.10.510.10">
    <property type="entry name" value="Transferase(Phosphotransferase) domain 1"/>
    <property type="match status" value="1"/>
</dbReference>
<keyword evidence="5" id="KW-1185">Reference proteome</keyword>
<dbReference type="PROSITE" id="PS50011">
    <property type="entry name" value="PROTEIN_KINASE_DOM"/>
    <property type="match status" value="1"/>
</dbReference>
<name>A0A2J8ACT4_9CHLO</name>
<protein>
    <submittedName>
        <fullName evidence="4">Tyrosine-protein kinase TXK</fullName>
    </submittedName>
</protein>
<proteinExistence type="predicted"/>
<dbReference type="AlphaFoldDB" id="A0A2J8ACT4"/>
<accession>A0A2J8ACT4</accession>
<dbReference type="InterPro" id="IPR001245">
    <property type="entry name" value="Ser-Thr/Tyr_kinase_cat_dom"/>
</dbReference>
<comment type="caution">
    <text evidence="4">The sequence shown here is derived from an EMBL/GenBank/DDBJ whole genome shotgun (WGS) entry which is preliminary data.</text>
</comment>
<keyword evidence="4" id="KW-0808">Transferase</keyword>
<evidence type="ECO:0000313" key="5">
    <source>
        <dbReference type="Proteomes" id="UP000236333"/>
    </source>
</evidence>
<sequence length="192" mass="20990">MNRRWCRLGRLEDTFEPQNPCASVLPSTPSDRPPHPSITHKVIGKGSFKTVYRASWHNTHVAVLAMRHGGMVTEARLLQSLSTHPNLVQFYRWTADEAGNEYMVMELLPLGSLDGVLRSIGGRLLTQTKMTIVQQLVSACIELTREGLVHGDLAARNLLVKSLEPPHVKLAGGCVAAGRRGAAAWPARLGAV</sequence>
<organism evidence="4 5">
    <name type="scientific">Tetrabaena socialis</name>
    <dbReference type="NCBI Taxonomy" id="47790"/>
    <lineage>
        <taxon>Eukaryota</taxon>
        <taxon>Viridiplantae</taxon>
        <taxon>Chlorophyta</taxon>
        <taxon>core chlorophytes</taxon>
        <taxon>Chlorophyceae</taxon>
        <taxon>CS clade</taxon>
        <taxon>Chlamydomonadales</taxon>
        <taxon>Tetrabaenaceae</taxon>
        <taxon>Tetrabaena</taxon>
    </lineage>
</organism>
<evidence type="ECO:0000256" key="2">
    <source>
        <dbReference type="ARBA" id="ARBA00022840"/>
    </source>
</evidence>
<keyword evidence="2" id="KW-0067">ATP-binding</keyword>
<feature type="domain" description="Protein kinase" evidence="3">
    <location>
        <begin position="37"/>
        <end position="192"/>
    </location>
</feature>
<dbReference type="PROSITE" id="PS00109">
    <property type="entry name" value="PROTEIN_KINASE_TYR"/>
    <property type="match status" value="1"/>
</dbReference>
<dbReference type="InterPro" id="IPR050198">
    <property type="entry name" value="Non-receptor_tyrosine_kinases"/>
</dbReference>
<dbReference type="InterPro" id="IPR008266">
    <property type="entry name" value="Tyr_kinase_AS"/>
</dbReference>
<dbReference type="GO" id="GO:0004672">
    <property type="term" value="F:protein kinase activity"/>
    <property type="evidence" value="ECO:0007669"/>
    <property type="project" value="InterPro"/>
</dbReference>
<dbReference type="Proteomes" id="UP000236333">
    <property type="component" value="Unassembled WGS sequence"/>
</dbReference>
<keyword evidence="1" id="KW-0547">Nucleotide-binding</keyword>
<evidence type="ECO:0000313" key="4">
    <source>
        <dbReference type="EMBL" id="PNH10331.1"/>
    </source>
</evidence>
<dbReference type="InterPro" id="IPR011009">
    <property type="entry name" value="Kinase-like_dom_sf"/>
</dbReference>
<dbReference type="GO" id="GO:0005524">
    <property type="term" value="F:ATP binding"/>
    <property type="evidence" value="ECO:0007669"/>
    <property type="project" value="UniProtKB-KW"/>
</dbReference>
<dbReference type="InterPro" id="IPR000719">
    <property type="entry name" value="Prot_kinase_dom"/>
</dbReference>
<evidence type="ECO:0000259" key="3">
    <source>
        <dbReference type="PROSITE" id="PS50011"/>
    </source>
</evidence>